<dbReference type="EMBL" id="OW240913">
    <property type="protein sequence ID" value="CAH2253076.1"/>
    <property type="molecule type" value="Genomic_DNA"/>
</dbReference>
<gene>
    <name evidence="2" type="ORF">PECUL_23A029240</name>
</gene>
<protein>
    <submittedName>
        <fullName evidence="2">Uncharacterized protein</fullName>
    </submittedName>
</protein>
<feature type="region of interest" description="Disordered" evidence="1">
    <location>
        <begin position="22"/>
        <end position="51"/>
    </location>
</feature>
<keyword evidence="3" id="KW-1185">Reference proteome</keyword>
<dbReference type="Proteomes" id="UP001295444">
    <property type="component" value="Chromosome 02"/>
</dbReference>
<reference evidence="2" key="1">
    <citation type="submission" date="2022-03" db="EMBL/GenBank/DDBJ databases">
        <authorList>
            <person name="Alioto T."/>
            <person name="Alioto T."/>
            <person name="Gomez Garrido J."/>
        </authorList>
    </citation>
    <scope>NUCLEOTIDE SEQUENCE</scope>
</reference>
<organism evidence="2 3">
    <name type="scientific">Pelobates cultripes</name>
    <name type="common">Western spadefoot toad</name>
    <dbReference type="NCBI Taxonomy" id="61616"/>
    <lineage>
        <taxon>Eukaryota</taxon>
        <taxon>Metazoa</taxon>
        <taxon>Chordata</taxon>
        <taxon>Craniata</taxon>
        <taxon>Vertebrata</taxon>
        <taxon>Euteleostomi</taxon>
        <taxon>Amphibia</taxon>
        <taxon>Batrachia</taxon>
        <taxon>Anura</taxon>
        <taxon>Pelobatoidea</taxon>
        <taxon>Pelobatidae</taxon>
        <taxon>Pelobates</taxon>
    </lineage>
</organism>
<evidence type="ECO:0000256" key="1">
    <source>
        <dbReference type="SAM" id="MobiDB-lite"/>
    </source>
</evidence>
<proteinExistence type="predicted"/>
<dbReference type="AlphaFoldDB" id="A0AAD1RG31"/>
<name>A0AAD1RG31_PELCU</name>
<evidence type="ECO:0000313" key="2">
    <source>
        <dbReference type="EMBL" id="CAH2253076.1"/>
    </source>
</evidence>
<accession>A0AAD1RG31</accession>
<feature type="compositionally biased region" description="Basic and acidic residues" evidence="1">
    <location>
        <begin position="27"/>
        <end position="51"/>
    </location>
</feature>
<sequence>MPTRTVPAGGDGVKFLCRKHLLEDEEPHIPEKSSGGDERTSELPETKTEPS</sequence>
<evidence type="ECO:0000313" key="3">
    <source>
        <dbReference type="Proteomes" id="UP001295444"/>
    </source>
</evidence>